<feature type="transmembrane region" description="Helical" evidence="1">
    <location>
        <begin position="33"/>
        <end position="52"/>
    </location>
</feature>
<accession>A0ABY5RKN5</accession>
<dbReference type="Proteomes" id="UP001058330">
    <property type="component" value="Chromosome"/>
</dbReference>
<evidence type="ECO:0008006" key="4">
    <source>
        <dbReference type="Google" id="ProtNLM"/>
    </source>
</evidence>
<keyword evidence="3" id="KW-1185">Reference proteome</keyword>
<sequence length="60" mass="5989">MGYSLEQRLNALGVVVFGVVALQGFLLGGSAGAVAGIFVAGAAAYTVLLFSAPSRDDSGR</sequence>
<organism evidence="2 3">
    <name type="scientific">Haloferax larsenii</name>
    <dbReference type="NCBI Taxonomy" id="302484"/>
    <lineage>
        <taxon>Archaea</taxon>
        <taxon>Methanobacteriati</taxon>
        <taxon>Methanobacteriota</taxon>
        <taxon>Stenosarchaea group</taxon>
        <taxon>Halobacteria</taxon>
        <taxon>Halobacteriales</taxon>
        <taxon>Haloferacaceae</taxon>
        <taxon>Haloferax</taxon>
    </lineage>
</organism>
<gene>
    <name evidence="2" type="ORF">KU306_07790</name>
</gene>
<keyword evidence="1" id="KW-0812">Transmembrane</keyword>
<keyword evidence="1" id="KW-0472">Membrane</keyword>
<name>A0ABY5RKN5_HALLR</name>
<keyword evidence="1" id="KW-1133">Transmembrane helix</keyword>
<dbReference type="GeneID" id="74528791"/>
<proteinExistence type="predicted"/>
<dbReference type="EMBL" id="CP078063">
    <property type="protein sequence ID" value="UVE51755.1"/>
    <property type="molecule type" value="Genomic_DNA"/>
</dbReference>
<protein>
    <recommendedName>
        <fullName evidence="4">Major facilitator superfamily (MFS) profile domain-containing protein</fullName>
    </recommendedName>
</protein>
<evidence type="ECO:0000313" key="3">
    <source>
        <dbReference type="Proteomes" id="UP001058330"/>
    </source>
</evidence>
<feature type="transmembrane region" description="Helical" evidence="1">
    <location>
        <begin position="9"/>
        <end position="27"/>
    </location>
</feature>
<evidence type="ECO:0000313" key="2">
    <source>
        <dbReference type="EMBL" id="UVE51755.1"/>
    </source>
</evidence>
<evidence type="ECO:0000256" key="1">
    <source>
        <dbReference type="SAM" id="Phobius"/>
    </source>
</evidence>
<reference evidence="2" key="1">
    <citation type="submission" date="2021-07" db="EMBL/GenBank/DDBJ databases">
        <title>Studies on halocins as antimicrobial molecules from haloarchaea.</title>
        <authorList>
            <person name="Kumar S."/>
            <person name="Khare S.K."/>
        </authorList>
    </citation>
    <scope>NUCLEOTIDE SEQUENCE</scope>
    <source>
        <strain evidence="2">NCIM 5678</strain>
    </source>
</reference>
<dbReference type="RefSeq" id="WP_258303361.1">
    <property type="nucleotide sequence ID" value="NZ_CP078063.1"/>
</dbReference>